<gene>
    <name evidence="11 13" type="primary">mtgA</name>
    <name evidence="13" type="ORF">ACFQ3C_11290</name>
</gene>
<keyword evidence="7 11" id="KW-0573">Peptidoglycan synthesis</keyword>
<keyword evidence="6 11" id="KW-0133">Cell shape</keyword>
<keyword evidence="8 11" id="KW-1133">Transmembrane helix</keyword>
<dbReference type="PANTHER" id="PTHR30400">
    <property type="entry name" value="MONOFUNCTIONAL BIOSYNTHETIC PEPTIDOGLYCAN TRANSGLYCOSYLASE"/>
    <property type="match status" value="1"/>
</dbReference>
<feature type="transmembrane region" description="Helical" evidence="11">
    <location>
        <begin position="42"/>
        <end position="64"/>
    </location>
</feature>
<feature type="domain" description="Glycosyl transferase family 51" evidence="12">
    <location>
        <begin position="81"/>
        <end position="240"/>
    </location>
</feature>
<dbReference type="InterPro" id="IPR023346">
    <property type="entry name" value="Lysozyme-like_dom_sf"/>
</dbReference>
<dbReference type="Proteomes" id="UP001597151">
    <property type="component" value="Unassembled WGS sequence"/>
</dbReference>
<dbReference type="PANTHER" id="PTHR30400:SF0">
    <property type="entry name" value="BIOSYNTHETIC PEPTIDOGLYCAN TRANSGLYCOSYLASE"/>
    <property type="match status" value="1"/>
</dbReference>
<sequence length="256" mass="28126">MAFPNAYSLPIAVHVARKTKTTRSKPASSARRFSPLRSVKRWFVVGILGVAVLLAVWVVSYKVINPPTTAYILSEKRYLGEIDRQWVDVDLIAPVMLRSVVAAEDANFCLHTGFDLDAIKTAIEAGANRGASTITQQVVKNAFLWHGRNWGRKVLEALLTPVVELTWSKRRILEVYLNIAEFDEGIFGVHAAAWHYFGIGPESLSAQQAASLAMVLPAPKARSASNPSASQRQRIALILDGAQLIAKDGRATCFED</sequence>
<keyword evidence="9 11" id="KW-0472">Membrane</keyword>
<comment type="similarity">
    <text evidence="11">Belongs to the glycosyltransferase 51 family.</text>
</comment>
<evidence type="ECO:0000313" key="14">
    <source>
        <dbReference type="Proteomes" id="UP001597151"/>
    </source>
</evidence>
<evidence type="ECO:0000256" key="2">
    <source>
        <dbReference type="ARBA" id="ARBA00022519"/>
    </source>
</evidence>
<dbReference type="InterPro" id="IPR011812">
    <property type="entry name" value="Pep_trsgly"/>
</dbReference>
<protein>
    <recommendedName>
        <fullName evidence="11">Biosynthetic peptidoglycan transglycosylase</fullName>
        <ecNumber evidence="11">2.4.99.28</ecNumber>
    </recommendedName>
    <alternativeName>
        <fullName evidence="11">Glycan polymerase</fullName>
    </alternativeName>
    <alternativeName>
        <fullName evidence="11">Peptidoglycan glycosyltransferase MtgA</fullName>
        <shortName evidence="11">PGT</shortName>
    </alternativeName>
</protein>
<comment type="subcellular location">
    <subcellularLocation>
        <location evidence="11">Cell inner membrane</location>
        <topology evidence="11">Single-pass membrane protein</topology>
    </subcellularLocation>
</comment>
<dbReference type="EMBL" id="JBHTKR010000004">
    <property type="protein sequence ID" value="MFD1195255.1"/>
    <property type="molecule type" value="Genomic_DNA"/>
</dbReference>
<evidence type="ECO:0000256" key="1">
    <source>
        <dbReference type="ARBA" id="ARBA00022475"/>
    </source>
</evidence>
<evidence type="ECO:0000256" key="9">
    <source>
        <dbReference type="ARBA" id="ARBA00023136"/>
    </source>
</evidence>
<keyword evidence="4 11" id="KW-0808">Transferase</keyword>
<evidence type="ECO:0000256" key="4">
    <source>
        <dbReference type="ARBA" id="ARBA00022679"/>
    </source>
</evidence>
<evidence type="ECO:0000256" key="3">
    <source>
        <dbReference type="ARBA" id="ARBA00022676"/>
    </source>
</evidence>
<keyword evidence="3 11" id="KW-0328">Glycosyltransferase</keyword>
<keyword evidence="2 11" id="KW-0997">Cell inner membrane</keyword>
<dbReference type="HAMAP" id="MF_00766">
    <property type="entry name" value="PGT_MtgA"/>
    <property type="match status" value="1"/>
</dbReference>
<evidence type="ECO:0000256" key="11">
    <source>
        <dbReference type="HAMAP-Rule" id="MF_00766"/>
    </source>
</evidence>
<keyword evidence="14" id="KW-1185">Reference proteome</keyword>
<dbReference type="Pfam" id="PF00912">
    <property type="entry name" value="Transgly"/>
    <property type="match status" value="1"/>
</dbReference>
<evidence type="ECO:0000256" key="6">
    <source>
        <dbReference type="ARBA" id="ARBA00022960"/>
    </source>
</evidence>
<dbReference type="EC" id="2.4.99.28" evidence="11"/>
<dbReference type="InterPro" id="IPR036950">
    <property type="entry name" value="PBP_transglycosylase"/>
</dbReference>
<keyword evidence="1 11" id="KW-1003">Cell membrane</keyword>
<evidence type="ECO:0000256" key="8">
    <source>
        <dbReference type="ARBA" id="ARBA00022989"/>
    </source>
</evidence>
<comment type="catalytic activity">
    <reaction evidence="11">
        <text>[GlcNAc-(1-&gt;4)-Mur2Ac(oyl-L-Ala-gamma-D-Glu-L-Lys-D-Ala-D-Ala)](n)-di-trans,octa-cis-undecaprenyl diphosphate + beta-D-GlcNAc-(1-&gt;4)-Mur2Ac(oyl-L-Ala-gamma-D-Glu-L-Lys-D-Ala-D-Ala)-di-trans,octa-cis-undecaprenyl diphosphate = [GlcNAc-(1-&gt;4)-Mur2Ac(oyl-L-Ala-gamma-D-Glu-L-Lys-D-Ala-D-Ala)](n+1)-di-trans,octa-cis-undecaprenyl diphosphate + di-trans,octa-cis-undecaprenyl diphosphate + H(+)</text>
        <dbReference type="Rhea" id="RHEA:23708"/>
        <dbReference type="Rhea" id="RHEA-COMP:9602"/>
        <dbReference type="Rhea" id="RHEA-COMP:9603"/>
        <dbReference type="ChEBI" id="CHEBI:15378"/>
        <dbReference type="ChEBI" id="CHEBI:58405"/>
        <dbReference type="ChEBI" id="CHEBI:60033"/>
        <dbReference type="ChEBI" id="CHEBI:78435"/>
        <dbReference type="EC" id="2.4.99.28"/>
    </reaction>
</comment>
<evidence type="ECO:0000256" key="10">
    <source>
        <dbReference type="ARBA" id="ARBA00023316"/>
    </source>
</evidence>
<reference evidence="14" key="1">
    <citation type="journal article" date="2019" name="Int. J. Syst. Evol. Microbiol.">
        <title>The Global Catalogue of Microorganisms (GCM) 10K type strain sequencing project: providing services to taxonomists for standard genome sequencing and annotation.</title>
        <authorList>
            <consortium name="The Broad Institute Genomics Platform"/>
            <consortium name="The Broad Institute Genome Sequencing Center for Infectious Disease"/>
            <person name="Wu L."/>
            <person name="Ma J."/>
        </authorList>
    </citation>
    <scope>NUCLEOTIDE SEQUENCE [LARGE SCALE GENOMIC DNA]</scope>
    <source>
        <strain evidence="14">CCUG 55328</strain>
    </source>
</reference>
<dbReference type="NCBIfam" id="TIGR02070">
    <property type="entry name" value="mono_pep_trsgly"/>
    <property type="match status" value="1"/>
</dbReference>
<dbReference type="SUPFAM" id="SSF53955">
    <property type="entry name" value="Lysozyme-like"/>
    <property type="match status" value="1"/>
</dbReference>
<evidence type="ECO:0000256" key="7">
    <source>
        <dbReference type="ARBA" id="ARBA00022984"/>
    </source>
</evidence>
<name>A0ABW3TDI6_9RHOB</name>
<comment type="function">
    <text evidence="11">Peptidoglycan polymerase that catalyzes glycan chain elongation from lipid-linked precursors.</text>
</comment>
<keyword evidence="5 11" id="KW-0812">Transmembrane</keyword>
<evidence type="ECO:0000313" key="13">
    <source>
        <dbReference type="EMBL" id="MFD1195255.1"/>
    </source>
</evidence>
<dbReference type="Gene3D" id="1.10.3810.10">
    <property type="entry name" value="Biosynthetic peptidoglycan transglycosylase-like"/>
    <property type="match status" value="1"/>
</dbReference>
<proteinExistence type="inferred from homology"/>
<organism evidence="13 14">
    <name type="scientific">Seohaeicola saemankumensis</name>
    <dbReference type="NCBI Taxonomy" id="481181"/>
    <lineage>
        <taxon>Bacteria</taxon>
        <taxon>Pseudomonadati</taxon>
        <taxon>Pseudomonadota</taxon>
        <taxon>Alphaproteobacteria</taxon>
        <taxon>Rhodobacterales</taxon>
        <taxon>Roseobacteraceae</taxon>
        <taxon>Seohaeicola</taxon>
    </lineage>
</organism>
<dbReference type="InterPro" id="IPR001264">
    <property type="entry name" value="Glyco_trans_51"/>
</dbReference>
<comment type="caution">
    <text evidence="13">The sequence shown here is derived from an EMBL/GenBank/DDBJ whole genome shotgun (WGS) entry which is preliminary data.</text>
</comment>
<keyword evidence="10 11" id="KW-0961">Cell wall biogenesis/degradation</keyword>
<accession>A0ABW3TDI6</accession>
<comment type="pathway">
    <text evidence="11">Cell wall biogenesis; peptidoglycan biosynthesis.</text>
</comment>
<evidence type="ECO:0000256" key="5">
    <source>
        <dbReference type="ARBA" id="ARBA00022692"/>
    </source>
</evidence>
<evidence type="ECO:0000259" key="12">
    <source>
        <dbReference type="Pfam" id="PF00912"/>
    </source>
</evidence>